<dbReference type="RefSeq" id="WP_264225580.1">
    <property type="nucleotide sequence ID" value="NZ_CP107716.1"/>
</dbReference>
<sequence length="182" mass="20129">MSRQPIELDPNEIRSADTLRVIIESTHLRPDETVSPVYPGGVGAVLWGGNGVIDLWLAGYSTDCRLLEAALLQFVIDQRLGEKKLIVYADRLHAGWPRASTPEARMMLEHLKQAQEDGRITIHPEAASKSPWGHRRARQTSEFAQTLSGGWAMEVVASGQPILDPHVQELKVGLPSDDTESF</sequence>
<dbReference type="Proteomes" id="UP001163882">
    <property type="component" value="Chromosome"/>
</dbReference>
<accession>A0ABY6IMY2</accession>
<protein>
    <submittedName>
        <fullName evidence="1">Uncharacterized protein</fullName>
    </submittedName>
</protein>
<proteinExistence type="predicted"/>
<keyword evidence="2" id="KW-1185">Reference proteome</keyword>
<organism evidence="1 2">
    <name type="scientific">Pelagibacterium flavum</name>
    <dbReference type="NCBI Taxonomy" id="2984530"/>
    <lineage>
        <taxon>Bacteria</taxon>
        <taxon>Pseudomonadati</taxon>
        <taxon>Pseudomonadota</taxon>
        <taxon>Alphaproteobacteria</taxon>
        <taxon>Hyphomicrobiales</taxon>
        <taxon>Devosiaceae</taxon>
        <taxon>Pelagibacterium</taxon>
    </lineage>
</organism>
<name>A0ABY6IMY2_9HYPH</name>
<evidence type="ECO:0000313" key="1">
    <source>
        <dbReference type="EMBL" id="UYQ71933.1"/>
    </source>
</evidence>
<gene>
    <name evidence="1" type="ORF">OF122_18130</name>
</gene>
<reference evidence="1" key="1">
    <citation type="submission" date="2022-10" db="EMBL/GenBank/DDBJ databases">
        <title>YIM 151497 complete genome.</title>
        <authorList>
            <person name="Chen X."/>
        </authorList>
    </citation>
    <scope>NUCLEOTIDE SEQUENCE</scope>
    <source>
        <strain evidence="1">YIM 151497</strain>
    </source>
</reference>
<evidence type="ECO:0000313" key="2">
    <source>
        <dbReference type="Proteomes" id="UP001163882"/>
    </source>
</evidence>
<dbReference type="EMBL" id="CP107716">
    <property type="protein sequence ID" value="UYQ71933.1"/>
    <property type="molecule type" value="Genomic_DNA"/>
</dbReference>